<evidence type="ECO:0000313" key="12">
    <source>
        <dbReference type="EMBL" id="KAG2470031.1"/>
    </source>
</evidence>
<dbReference type="GO" id="GO:0017038">
    <property type="term" value="P:protein import"/>
    <property type="evidence" value="ECO:0007669"/>
    <property type="project" value="InterPro"/>
</dbReference>
<dbReference type="PROSITE" id="PS51196">
    <property type="entry name" value="SECA_MOTOR_DEAD"/>
    <property type="match status" value="1"/>
</dbReference>
<keyword evidence="2" id="KW-0963">Cytoplasm</keyword>
<evidence type="ECO:0000259" key="9">
    <source>
        <dbReference type="PROSITE" id="PS51192"/>
    </source>
</evidence>
<feature type="domain" description="SecA family profile" evidence="11">
    <location>
        <begin position="308"/>
        <end position="1019"/>
    </location>
</feature>
<name>A0A8X7XKW0_POLSE</name>
<evidence type="ECO:0000256" key="5">
    <source>
        <dbReference type="ARBA" id="ARBA00022927"/>
    </source>
</evidence>
<dbReference type="GO" id="GO:0006886">
    <property type="term" value="P:intracellular protein transport"/>
    <property type="evidence" value="ECO:0007669"/>
    <property type="project" value="InterPro"/>
</dbReference>
<dbReference type="Pfam" id="PF07517">
    <property type="entry name" value="SecA_DEAD"/>
    <property type="match status" value="1"/>
</dbReference>
<dbReference type="PRINTS" id="PR00906">
    <property type="entry name" value="SECA"/>
</dbReference>
<dbReference type="InterPro" id="IPR014018">
    <property type="entry name" value="SecA_motor_DEAD"/>
</dbReference>
<keyword evidence="8" id="KW-0472">Membrane</keyword>
<gene>
    <name evidence="12" type="primary">Seca2_0</name>
    <name evidence="12" type="ORF">GTO96_0022558</name>
</gene>
<dbReference type="GO" id="GO:0016020">
    <property type="term" value="C:membrane"/>
    <property type="evidence" value="ECO:0007669"/>
    <property type="project" value="InterPro"/>
</dbReference>
<feature type="non-terminal residue" evidence="12">
    <location>
        <position position="1"/>
    </location>
</feature>
<keyword evidence="4" id="KW-0067">ATP-binding</keyword>
<feature type="domain" description="Helicase C-terminal" evidence="10">
    <location>
        <begin position="859"/>
        <end position="1031"/>
    </location>
</feature>
<keyword evidence="7" id="KW-0811">Translocation</keyword>
<keyword evidence="13" id="KW-1185">Reference proteome</keyword>
<evidence type="ECO:0000256" key="4">
    <source>
        <dbReference type="ARBA" id="ARBA00022840"/>
    </source>
</evidence>
<accession>A0A8X7XKW0</accession>
<feature type="non-terminal residue" evidence="12">
    <location>
        <position position="1836"/>
    </location>
</feature>
<evidence type="ECO:0000256" key="3">
    <source>
        <dbReference type="ARBA" id="ARBA00022741"/>
    </source>
</evidence>
<keyword evidence="5" id="KW-0653">Protein transport</keyword>
<evidence type="ECO:0000256" key="1">
    <source>
        <dbReference type="ARBA" id="ARBA00022448"/>
    </source>
</evidence>
<keyword evidence="3" id="KW-0547">Nucleotide-binding</keyword>
<dbReference type="PROSITE" id="PS51194">
    <property type="entry name" value="HELICASE_CTER"/>
    <property type="match status" value="1"/>
</dbReference>
<dbReference type="Gene3D" id="3.90.1440.10">
    <property type="entry name" value="SecA, preprotein cross-linking domain"/>
    <property type="match status" value="1"/>
</dbReference>
<dbReference type="PANTHER" id="PTHR30612:SF0">
    <property type="entry name" value="CHLOROPLAST PROTEIN-TRANSPORTING ATPASE"/>
    <property type="match status" value="1"/>
</dbReference>
<evidence type="ECO:0000256" key="2">
    <source>
        <dbReference type="ARBA" id="ARBA00022490"/>
    </source>
</evidence>
<dbReference type="Proteomes" id="UP000886611">
    <property type="component" value="Unassembled WGS sequence"/>
</dbReference>
<comment type="caution">
    <text evidence="12">The sequence shown here is derived from an EMBL/GenBank/DDBJ whole genome shotgun (WGS) entry which is preliminary data.</text>
</comment>
<dbReference type="InterPro" id="IPR014001">
    <property type="entry name" value="Helicase_ATP-bd"/>
</dbReference>
<dbReference type="GO" id="GO:0006605">
    <property type="term" value="P:protein targeting"/>
    <property type="evidence" value="ECO:0007669"/>
    <property type="project" value="InterPro"/>
</dbReference>
<evidence type="ECO:0000256" key="8">
    <source>
        <dbReference type="ARBA" id="ARBA00023136"/>
    </source>
</evidence>
<protein>
    <submittedName>
        <fullName evidence="12">SECA2 translocase</fullName>
    </submittedName>
</protein>
<proteinExistence type="predicted"/>
<dbReference type="PROSITE" id="PS51192">
    <property type="entry name" value="HELICASE_ATP_BIND_1"/>
    <property type="match status" value="1"/>
</dbReference>
<feature type="domain" description="Helicase ATP-binding" evidence="9">
    <location>
        <begin position="396"/>
        <end position="532"/>
    </location>
</feature>
<dbReference type="InterPro" id="IPR001650">
    <property type="entry name" value="Helicase_C-like"/>
</dbReference>
<dbReference type="InterPro" id="IPR044722">
    <property type="entry name" value="SecA_SF2_C"/>
</dbReference>
<dbReference type="Gene3D" id="3.40.50.300">
    <property type="entry name" value="P-loop containing nucleotide triphosphate hydrolases"/>
    <property type="match status" value="2"/>
</dbReference>
<reference evidence="12 13" key="1">
    <citation type="journal article" date="2021" name="Cell">
        <title>Tracing the genetic footprints of vertebrate landing in non-teleost ray-finned fishes.</title>
        <authorList>
            <person name="Bi X."/>
            <person name="Wang K."/>
            <person name="Yang L."/>
            <person name="Pan H."/>
            <person name="Jiang H."/>
            <person name="Wei Q."/>
            <person name="Fang M."/>
            <person name="Yu H."/>
            <person name="Zhu C."/>
            <person name="Cai Y."/>
            <person name="He Y."/>
            <person name="Gan X."/>
            <person name="Zeng H."/>
            <person name="Yu D."/>
            <person name="Zhu Y."/>
            <person name="Jiang H."/>
            <person name="Qiu Q."/>
            <person name="Yang H."/>
            <person name="Zhang Y.E."/>
            <person name="Wang W."/>
            <person name="Zhu M."/>
            <person name="He S."/>
            <person name="Zhang G."/>
        </authorList>
    </citation>
    <scope>NUCLEOTIDE SEQUENCE [LARGE SCALE GENOMIC DNA]</scope>
    <source>
        <strain evidence="12">Bchr_013</strain>
    </source>
</reference>
<sequence length="1836" mass="205883">MEQKTTKNIVVTQFDEFDTIKIDLENHETDNENLIDVLCAKSGISLSNMTLTALTTNQVESLSKSLETLLFQDWPSNPPGRLALVHTQVLLTELVLMSVKMEESSLEEGITNQAQYLVETINNAGENITEMFHFTQALLKVHKRMLESTYQCNVVKITKHITKTENLPAEEVFLLKFLEILQKCLREINEPKYGKDIKSVEKKCFEVLLSAATRAYNEEAYSELTCRLLRLVQSGLWQPSEAMDFMYDLVKSCNDPALLTKVLHLIEIYRVPPTWQDEDGNNITAHLGTEILYQEFEKDLKKEREKSLDTVLEEIKKTGSIDIQTLDKVRCIVSGVQKRIAALSVSKCDKLESIQKGSLSNAKNADDLESILFTLCKGVFKVTNYYPRVTQMVTWCLLAMSKYSKLLEVGTGEGKSCIIAMFAAMRVLMGQQVDVVSSSSVLCERDAEDWSPFYKLFSITVDANTNKTKDEERAICYKADIVYGTVETFAADYLRQTFELKQVRPNRQFHCIIVDEVDSLLLDRGVQLTYLSSDMISLQHLNTILAMIWSVVNQHGLVATENKVFIRGPPVPFYKGIFDCLSGDNLGLEEPIDILEIAEQNGLVPSGFSKEIGASDKDKLNEKLKTIDQNAMLTFFNVLEDYIPYHFSTYIQDANGILQLSADDSTPGLPFLVLDNGLCCLLCDSDEQLWEPVCSYVLEHLQFTPCTNNDEKHNIPGFFKNIVETKIQTWVENAFLAIKLQPDREYVVKGDCILPVDYKSTGIIELNKKWGDGLQQFLEMKHQTKISTMSTITNFISNVSYFNKYQGQIFGTTGTLGTDADIEFLSKLYPNLTTCCIPTFNRRKLFEVQGEMTNTSEEWKKKICTTVQEQISPSSTGKGRAALVICESINRAIEIEKALKPFVHGQLKLYIRSDNDNAKILDAELAPGDVIVATNLAGRGTDIKVSGDVNNSGGLFVVLTFLSQNARVELQAFGRTARKGKPGSAQLIVCSNHMPEYLGEVNTLGAVKRIRDQVAKSRVLHYLDDDIPEIFLREELFSQYCKILLSVYNEIEDVEDEKATVAVLNEYWGIWLQLKSKPILELKRDELLASLASDIAKAKQQCKTEESPCSSIYQYIRFGNKELFDEKFELSSRLFEKSMALDPSWASIAFYSHAYCTIKLSKDNYLNKAIEDLEKAQESLANFKEQCVVTLQLVKLASKSKESEETTRFHNHIMIKCQILDFFNKNIEKAIKKLKEIKDKGRDAIVEETSVFALVPDAQSEVHQELYEFYKLGLVNIYTVKEKPRFCWEGLLVFLLGILQLIAGILLTCLTCGTLANIGTALISEGISDCISGAEAMITGEFSWESWAIEKAISVGLALVSFGIGKLIAKGAKATMKAIKHIGKKLKALPKLLSKQVKKGLKQALKENIKNVLKYAGKEIAVEIIGKTEEIMLDKIVEEIKNKAKEAAAESVQKNMKQEPLKPLADTVVLSHLKDGMQLNVLLSDTNSTEKLKNIFKKVADTVLKSDKESLDWQEKLHSSMLKVLGNAFEKAKGKVKIALGIIQITYASALAADAIASVIILSNQFNGKYCKDLEKMIQENNMAEKAKKIVLTANESKRLDGFKGELAIEVAGSLVDVLTLIFQQKFSNHLMKFAQNKMNGKINKYLERKMKVDADTFIKSKEVSTGNVVDYKKDLTPTALKMLKAVKAYAADIQNTERSATVVDIRVLAEVTGKRIVVLSDNKGDMRKIQALNPKTKTITGTISVIYRPRSEQYPNGHYDVCVKGKVVTVSGDGKVYTAVARGLDPDGSESKVTEKATELKALSSKTLAENASQWSLVIQRKKWVDEFRGVSIKP</sequence>
<organism evidence="12 13">
    <name type="scientific">Polypterus senegalus</name>
    <name type="common">Senegal bichir</name>
    <dbReference type="NCBI Taxonomy" id="55291"/>
    <lineage>
        <taxon>Eukaryota</taxon>
        <taxon>Metazoa</taxon>
        <taxon>Chordata</taxon>
        <taxon>Craniata</taxon>
        <taxon>Vertebrata</taxon>
        <taxon>Euteleostomi</taxon>
        <taxon>Actinopterygii</taxon>
        <taxon>Polypteriformes</taxon>
        <taxon>Polypteridae</taxon>
        <taxon>Polypterus</taxon>
    </lineage>
</organism>
<evidence type="ECO:0000259" key="11">
    <source>
        <dbReference type="PROSITE" id="PS51196"/>
    </source>
</evidence>
<evidence type="ECO:0000259" key="10">
    <source>
        <dbReference type="PROSITE" id="PS51194"/>
    </source>
</evidence>
<dbReference type="InterPro" id="IPR036670">
    <property type="entry name" value="SecA_X-link_sf"/>
</dbReference>
<dbReference type="PANTHER" id="PTHR30612">
    <property type="entry name" value="SECA INNER MEMBRANE COMPONENT OF SEC PROTEIN SECRETION SYSTEM"/>
    <property type="match status" value="1"/>
</dbReference>
<dbReference type="CDD" id="cd22744">
    <property type="entry name" value="OTU"/>
    <property type="match status" value="1"/>
</dbReference>
<dbReference type="Pfam" id="PF21090">
    <property type="entry name" value="P-loop_SecA"/>
    <property type="match status" value="1"/>
</dbReference>
<dbReference type="SUPFAM" id="SSF52540">
    <property type="entry name" value="P-loop containing nucleoside triphosphate hydrolases"/>
    <property type="match status" value="2"/>
</dbReference>
<keyword evidence="6" id="KW-1278">Translocase</keyword>
<evidence type="ECO:0000256" key="6">
    <source>
        <dbReference type="ARBA" id="ARBA00022967"/>
    </source>
</evidence>
<dbReference type="InterPro" id="IPR027417">
    <property type="entry name" value="P-loop_NTPase"/>
</dbReference>
<dbReference type="InterPro" id="IPR011115">
    <property type="entry name" value="SecA_DEAD"/>
</dbReference>
<dbReference type="InterPro" id="IPR000185">
    <property type="entry name" value="SecA"/>
</dbReference>
<keyword evidence="1" id="KW-0813">Transport</keyword>
<evidence type="ECO:0000256" key="7">
    <source>
        <dbReference type="ARBA" id="ARBA00023010"/>
    </source>
</evidence>
<evidence type="ECO:0000313" key="13">
    <source>
        <dbReference type="Proteomes" id="UP000886611"/>
    </source>
</evidence>
<dbReference type="SMART" id="SM00957">
    <property type="entry name" value="SecA_DEAD"/>
    <property type="match status" value="1"/>
</dbReference>
<dbReference type="SUPFAM" id="SSF81767">
    <property type="entry name" value="Pre-protein crosslinking domain of SecA"/>
    <property type="match status" value="1"/>
</dbReference>
<dbReference type="EMBL" id="JAATIS010000147">
    <property type="protein sequence ID" value="KAG2470031.1"/>
    <property type="molecule type" value="Genomic_DNA"/>
</dbReference>
<dbReference type="GO" id="GO:0005524">
    <property type="term" value="F:ATP binding"/>
    <property type="evidence" value="ECO:0007669"/>
    <property type="project" value="UniProtKB-KW"/>
</dbReference>